<dbReference type="RefSeq" id="WP_123818590.1">
    <property type="nucleotide sequence ID" value="NZ_RKQG01000001.1"/>
</dbReference>
<name>A0A3N4SEQ6_9ACTN</name>
<protein>
    <submittedName>
        <fullName evidence="1">Uncharacterized protein</fullName>
    </submittedName>
</protein>
<dbReference type="Proteomes" id="UP000266906">
    <property type="component" value="Unassembled WGS sequence"/>
</dbReference>
<reference evidence="1 2" key="1">
    <citation type="submission" date="2018-11" db="EMBL/GenBank/DDBJ databases">
        <title>Sequencing the genomes of 1000 actinobacteria strains.</title>
        <authorList>
            <person name="Klenk H.-P."/>
        </authorList>
    </citation>
    <scope>NUCLEOTIDE SEQUENCE [LARGE SCALE GENOMIC DNA]</scope>
    <source>
        <strain evidence="1 2">DSM 44781</strain>
    </source>
</reference>
<organism evidence="1 2">
    <name type="scientific">Kitasatospora cineracea</name>
    <dbReference type="NCBI Taxonomy" id="88074"/>
    <lineage>
        <taxon>Bacteria</taxon>
        <taxon>Bacillati</taxon>
        <taxon>Actinomycetota</taxon>
        <taxon>Actinomycetes</taxon>
        <taxon>Kitasatosporales</taxon>
        <taxon>Streptomycetaceae</taxon>
        <taxon>Kitasatospora</taxon>
    </lineage>
</organism>
<keyword evidence="2" id="KW-1185">Reference proteome</keyword>
<gene>
    <name evidence="1" type="ORF">EDD38_3287</name>
</gene>
<sequence>MNASYRKARRIIAERRAAAKNPNLHTMSSHCRTAGLDPVDAGGVGGALRSKAKSLGLNGRPGWTFTATHAPGLPVRVYRYTAAEFAAAVTAYRPVAPKNKAAKQALAARLGLAA</sequence>
<dbReference type="EMBL" id="RKQG01000001">
    <property type="protein sequence ID" value="RPE34944.1"/>
    <property type="molecule type" value="Genomic_DNA"/>
</dbReference>
<dbReference type="AlphaFoldDB" id="A0A3N4SEQ6"/>
<proteinExistence type="predicted"/>
<evidence type="ECO:0000313" key="1">
    <source>
        <dbReference type="EMBL" id="RPE34944.1"/>
    </source>
</evidence>
<comment type="caution">
    <text evidence="1">The sequence shown here is derived from an EMBL/GenBank/DDBJ whole genome shotgun (WGS) entry which is preliminary data.</text>
</comment>
<accession>A0A3N4SEQ6</accession>
<evidence type="ECO:0000313" key="2">
    <source>
        <dbReference type="Proteomes" id="UP000266906"/>
    </source>
</evidence>